<dbReference type="EMBL" id="JACJQB010000001">
    <property type="protein sequence ID" value="MBD2186609.1"/>
    <property type="molecule type" value="Genomic_DNA"/>
</dbReference>
<proteinExistence type="predicted"/>
<accession>A0ABR7ZSS7</accession>
<sequence>MSEIEEYDIKDWVEDASTATNQAFRQAVHTILSAIASDRNLKANMILKGGILLAIRYKSHRFTKDIDFSTERKRGDEITEDEIRKSLDSSLVQMVDELDYGLDCLVQSSKLEPSNDPKYTYPSIKRKVGYAYKGTPQHKRLLSLRSPDIISIDYSLNEATPNIEYLKLNLEDGILAYSLTDLIAEKYRSLLQQVSRNRSRRQDIYDLDLLIERLGDIDSFERGKILNSLIFKSKARGISPDINSFDDPELKSRAKKEYYTLEDEIEGELPDFDELFQKVADFYRSLPWS</sequence>
<organism evidence="1 2">
    <name type="scientific">Pseudanabaena mucicola FACHB-723</name>
    <dbReference type="NCBI Taxonomy" id="2692860"/>
    <lineage>
        <taxon>Bacteria</taxon>
        <taxon>Bacillati</taxon>
        <taxon>Cyanobacteriota</taxon>
        <taxon>Cyanophyceae</taxon>
        <taxon>Pseudanabaenales</taxon>
        <taxon>Pseudanabaenaceae</taxon>
        <taxon>Pseudanabaena</taxon>
    </lineage>
</organism>
<dbReference type="GO" id="GO:0016740">
    <property type="term" value="F:transferase activity"/>
    <property type="evidence" value="ECO:0007669"/>
    <property type="project" value="UniProtKB-KW"/>
</dbReference>
<keyword evidence="2" id="KW-1185">Reference proteome</keyword>
<dbReference type="Gene3D" id="3.10.450.620">
    <property type="entry name" value="JHP933, nucleotidyltransferase-like core domain"/>
    <property type="match status" value="1"/>
</dbReference>
<dbReference type="Proteomes" id="UP000642094">
    <property type="component" value="Unassembled WGS sequence"/>
</dbReference>
<dbReference type="Pfam" id="PF08843">
    <property type="entry name" value="AbiEii"/>
    <property type="match status" value="1"/>
</dbReference>
<keyword evidence="1" id="KW-0808">Transferase</keyword>
<comment type="caution">
    <text evidence="1">The sequence shown here is derived from an EMBL/GenBank/DDBJ whole genome shotgun (WGS) entry which is preliminary data.</text>
</comment>
<evidence type="ECO:0000313" key="1">
    <source>
        <dbReference type="EMBL" id="MBD2186609.1"/>
    </source>
</evidence>
<evidence type="ECO:0000313" key="2">
    <source>
        <dbReference type="Proteomes" id="UP000642094"/>
    </source>
</evidence>
<name>A0ABR7ZSS7_9CYAN</name>
<gene>
    <name evidence="1" type="ORF">H6F41_00450</name>
</gene>
<dbReference type="RefSeq" id="WP_190401499.1">
    <property type="nucleotide sequence ID" value="NZ_JACJQB010000001.1"/>
</dbReference>
<dbReference type="InterPro" id="IPR014942">
    <property type="entry name" value="AbiEii"/>
</dbReference>
<reference evidence="1 2" key="1">
    <citation type="journal article" date="2020" name="ISME J.">
        <title>Comparative genomics reveals insights into cyanobacterial evolution and habitat adaptation.</title>
        <authorList>
            <person name="Chen M.Y."/>
            <person name="Teng W.K."/>
            <person name="Zhao L."/>
            <person name="Hu C.X."/>
            <person name="Zhou Y.K."/>
            <person name="Han B.P."/>
            <person name="Song L.R."/>
            <person name="Shu W.S."/>
        </authorList>
    </citation>
    <scope>NUCLEOTIDE SEQUENCE [LARGE SCALE GENOMIC DNA]</scope>
    <source>
        <strain evidence="1 2">FACHB-723</strain>
    </source>
</reference>
<protein>
    <submittedName>
        <fullName evidence="1">Nucleotidyl transferase AbiEii/AbiGii toxin family protein</fullName>
    </submittedName>
</protein>